<dbReference type="SUPFAM" id="SSF50249">
    <property type="entry name" value="Nucleic acid-binding proteins"/>
    <property type="match status" value="1"/>
</dbReference>
<keyword evidence="5" id="KW-0539">Nucleus</keyword>
<dbReference type="CDD" id="cd04330">
    <property type="entry name" value="RNAP_III_Rpc25_N"/>
    <property type="match status" value="1"/>
</dbReference>
<dbReference type="InterPro" id="IPR013238">
    <property type="entry name" value="RNA_pol_III_Rbc25"/>
</dbReference>
<dbReference type="FunFam" id="3.30.1490.120:FF:000001">
    <property type="entry name" value="DNA-directed RNA polymerase II subunit RPB7"/>
    <property type="match status" value="1"/>
</dbReference>
<protein>
    <recommendedName>
        <fullName evidence="10">Polymerase III polypeptide H</fullName>
    </recommendedName>
</protein>
<dbReference type="GO" id="GO:0006384">
    <property type="term" value="P:transcription initiation at RNA polymerase III promoter"/>
    <property type="evidence" value="ECO:0007669"/>
    <property type="project" value="TreeGrafter"/>
</dbReference>
<dbReference type="Proteomes" id="UP001049176">
    <property type="component" value="Chromosome 6"/>
</dbReference>
<evidence type="ECO:0000256" key="5">
    <source>
        <dbReference type="ARBA" id="ARBA00023242"/>
    </source>
</evidence>
<reference evidence="8" key="1">
    <citation type="journal article" date="2021" name="Genome Biol. Evol.">
        <title>The assembled and annotated genome of the fairy-ring fungus Marasmius oreades.</title>
        <authorList>
            <person name="Hiltunen M."/>
            <person name="Ament-Velasquez S.L."/>
            <person name="Johannesson H."/>
        </authorList>
    </citation>
    <scope>NUCLEOTIDE SEQUENCE</scope>
    <source>
        <strain evidence="8">03SP1</strain>
    </source>
</reference>
<dbReference type="EMBL" id="CM032186">
    <property type="protein sequence ID" value="KAG7091381.1"/>
    <property type="molecule type" value="Genomic_DNA"/>
</dbReference>
<proteinExistence type="inferred from homology"/>
<dbReference type="GO" id="GO:0005666">
    <property type="term" value="C:RNA polymerase III complex"/>
    <property type="evidence" value="ECO:0007669"/>
    <property type="project" value="TreeGrafter"/>
</dbReference>
<dbReference type="PANTHER" id="PTHR12709:SF1">
    <property type="entry name" value="DNA-DIRECTED RNA POLYMERASE III SUBUNIT RPC8"/>
    <property type="match status" value="1"/>
</dbReference>
<keyword evidence="4" id="KW-0804">Transcription</keyword>
<dbReference type="InterPro" id="IPR045113">
    <property type="entry name" value="Rpb7-like"/>
</dbReference>
<dbReference type="InterPro" id="IPR036898">
    <property type="entry name" value="RNA_pol_Rpb7-like_N_sf"/>
</dbReference>
<organism evidence="8 9">
    <name type="scientific">Marasmius oreades</name>
    <name type="common">fairy-ring Marasmius</name>
    <dbReference type="NCBI Taxonomy" id="181124"/>
    <lineage>
        <taxon>Eukaryota</taxon>
        <taxon>Fungi</taxon>
        <taxon>Dikarya</taxon>
        <taxon>Basidiomycota</taxon>
        <taxon>Agaricomycotina</taxon>
        <taxon>Agaricomycetes</taxon>
        <taxon>Agaricomycetidae</taxon>
        <taxon>Agaricales</taxon>
        <taxon>Marasmiineae</taxon>
        <taxon>Marasmiaceae</taxon>
        <taxon>Marasmius</taxon>
    </lineage>
</organism>
<dbReference type="Gene3D" id="3.30.1490.120">
    <property type="entry name" value="RNA polymerase Rpb7-like, N-terminal domain"/>
    <property type="match status" value="1"/>
</dbReference>
<comment type="subcellular location">
    <subcellularLocation>
        <location evidence="1">Nucleus</location>
    </subcellularLocation>
</comment>
<gene>
    <name evidence="8" type="ORF">E1B28_010419</name>
</gene>
<dbReference type="SUPFAM" id="SSF88798">
    <property type="entry name" value="N-terminal, heterodimerisation domain of RBP7 (RpoE)"/>
    <property type="match status" value="1"/>
</dbReference>
<keyword evidence="9" id="KW-1185">Reference proteome</keyword>
<evidence type="ECO:0000256" key="3">
    <source>
        <dbReference type="ARBA" id="ARBA00022478"/>
    </source>
</evidence>
<feature type="domain" description="RNA polymerase III subunit Rpc25" evidence="7">
    <location>
        <begin position="83"/>
        <end position="209"/>
    </location>
</feature>
<accession>A0A9P7USP0</accession>
<dbReference type="PANTHER" id="PTHR12709">
    <property type="entry name" value="DNA-DIRECTED RNA POLYMERASE II, III"/>
    <property type="match status" value="1"/>
</dbReference>
<evidence type="ECO:0000256" key="4">
    <source>
        <dbReference type="ARBA" id="ARBA00023163"/>
    </source>
</evidence>
<evidence type="ECO:0000259" key="6">
    <source>
        <dbReference type="Pfam" id="PF03876"/>
    </source>
</evidence>
<evidence type="ECO:0000256" key="2">
    <source>
        <dbReference type="ARBA" id="ARBA00009307"/>
    </source>
</evidence>
<dbReference type="GeneID" id="66079495"/>
<dbReference type="InterPro" id="IPR005576">
    <property type="entry name" value="Rpb7-like_N"/>
</dbReference>
<dbReference type="Pfam" id="PF08292">
    <property type="entry name" value="RNA_pol_Rbc25"/>
    <property type="match status" value="1"/>
</dbReference>
<feature type="domain" description="RNA polymerase Rpb7-like N-terminal" evidence="6">
    <location>
        <begin position="8"/>
        <end position="64"/>
    </location>
</feature>
<dbReference type="KEGG" id="more:E1B28_010419"/>
<evidence type="ECO:0000313" key="9">
    <source>
        <dbReference type="Proteomes" id="UP001049176"/>
    </source>
</evidence>
<evidence type="ECO:0000313" key="8">
    <source>
        <dbReference type="EMBL" id="KAG7091381.1"/>
    </source>
</evidence>
<sequence length="226" mass="25397">MFNLAILKDTVAIHPSDFGLPPEQALIAELNKKYANRVLHDVGLCICTFDLTETGGGKVRYGDGCLWYKVVFRMVVFRPFTSEVIVGKVKSSDQDSIRVTLGFFDDIYIPAIYLPQPCAFDPNERSFFWLPDSELTKPQEMLDTPLVERMYIDQGEIIRIRVESDEFYDDEPGPPKVLEGVPVDIQRRRAPFSIVCSIAEQGLGPVSWWGGQGGQDGDVVEVEGEM</sequence>
<dbReference type="OrthoDB" id="10256606at2759"/>
<evidence type="ECO:0000256" key="1">
    <source>
        <dbReference type="ARBA" id="ARBA00004123"/>
    </source>
</evidence>
<evidence type="ECO:0008006" key="10">
    <source>
        <dbReference type="Google" id="ProtNLM"/>
    </source>
</evidence>
<dbReference type="Pfam" id="PF03876">
    <property type="entry name" value="SHS2_Rpb7-N"/>
    <property type="match status" value="1"/>
</dbReference>
<dbReference type="InterPro" id="IPR012340">
    <property type="entry name" value="NA-bd_OB-fold"/>
</dbReference>
<dbReference type="AlphaFoldDB" id="A0A9P7USP0"/>
<comment type="caution">
    <text evidence="8">The sequence shown here is derived from an EMBL/GenBank/DDBJ whole genome shotgun (WGS) entry which is preliminary data.</text>
</comment>
<name>A0A9P7USP0_9AGAR</name>
<evidence type="ECO:0000259" key="7">
    <source>
        <dbReference type="Pfam" id="PF08292"/>
    </source>
</evidence>
<dbReference type="RefSeq" id="XP_043007851.1">
    <property type="nucleotide sequence ID" value="XM_043155385.1"/>
</dbReference>
<keyword evidence="3" id="KW-0240">DNA-directed RNA polymerase</keyword>
<dbReference type="Gene3D" id="2.40.50.140">
    <property type="entry name" value="Nucleic acid-binding proteins"/>
    <property type="match status" value="1"/>
</dbReference>
<comment type="similarity">
    <text evidence="2">Belongs to the eukaryotic RPB7/RPC8 RNA polymerase subunit family.</text>
</comment>